<dbReference type="AlphaFoldDB" id="A0A545UHU8"/>
<evidence type="ECO:0000313" key="3">
    <source>
        <dbReference type="Proteomes" id="UP000315439"/>
    </source>
</evidence>
<name>A0A545UHU8_9GAMM</name>
<reference evidence="2 3" key="1">
    <citation type="submission" date="2019-07" db="EMBL/GenBank/DDBJ databases">
        <title>Draft genome for Aliikangiella sp. M105.</title>
        <authorList>
            <person name="Wang G."/>
        </authorList>
    </citation>
    <scope>NUCLEOTIDE SEQUENCE [LARGE SCALE GENOMIC DNA]</scope>
    <source>
        <strain evidence="2 3">M105</strain>
    </source>
</reference>
<dbReference type="EMBL" id="VIKS01000003">
    <property type="protein sequence ID" value="TQV89029.1"/>
    <property type="molecule type" value="Genomic_DNA"/>
</dbReference>
<comment type="caution">
    <text evidence="2">The sequence shown here is derived from an EMBL/GenBank/DDBJ whole genome shotgun (WGS) entry which is preliminary data.</text>
</comment>
<gene>
    <name evidence="2" type="ORF">FLL46_05730</name>
</gene>
<dbReference type="RefSeq" id="WP_142892514.1">
    <property type="nucleotide sequence ID" value="NZ_ML660161.1"/>
</dbReference>
<evidence type="ECO:0000313" key="2">
    <source>
        <dbReference type="EMBL" id="TQV89029.1"/>
    </source>
</evidence>
<dbReference type="InterPro" id="IPR027417">
    <property type="entry name" value="P-loop_NTPase"/>
</dbReference>
<sequence>MKRAIFAVVGHPNKGKSSIVSTLSRNDSIEISTRSGTTSHSGRYRVETAHSGYELVDTPGFQRPRKVLAWLNKNSPGADQRAKTIAEFIEDPQCRQNFPDEVELLSPIVKGAAILYVVDGSRPYDAEYDAEMEILRWTGQPSMALINPIENEKHVDSWSQALAQYFKTVRIFNPMEADFSKQIELLKVFSHLNPNWAATLNALTDDLQQQRLAQKNKAALLLARLVEDLCFYRESQKVLTEQQAKVAQPLLEQKYKAWMVAREEKGIRELMANYAHFQVDFSIDDLSLPPDLFDCDQWYMWGLDKQQLATASAVAGAAAGAAVDLAVAGHSFMLGAIGGGLVGFGSAWFGAGKLVDVKLKGLPLGGFEACYGPVKNKNFPYVVIGRFIHIYNQVSDRNHAKRGRLEVLATDFQQKVMTLEKSSQKALHQACDKLVKQKTVDDLANILLALF</sequence>
<dbReference type="Proteomes" id="UP000315439">
    <property type="component" value="Unassembled WGS sequence"/>
</dbReference>
<protein>
    <submittedName>
        <fullName evidence="2">DUF3482 domain-containing protein</fullName>
    </submittedName>
</protein>
<keyword evidence="3" id="KW-1185">Reference proteome</keyword>
<accession>A0A545UHU8</accession>
<evidence type="ECO:0000259" key="1">
    <source>
        <dbReference type="Pfam" id="PF01926"/>
    </source>
</evidence>
<dbReference type="GO" id="GO:0005525">
    <property type="term" value="F:GTP binding"/>
    <property type="evidence" value="ECO:0007669"/>
    <property type="project" value="InterPro"/>
</dbReference>
<dbReference type="OrthoDB" id="5406017at2"/>
<dbReference type="InterPro" id="IPR021871">
    <property type="entry name" value="DUF3482"/>
</dbReference>
<feature type="domain" description="G" evidence="1">
    <location>
        <begin position="7"/>
        <end position="89"/>
    </location>
</feature>
<dbReference type="InterPro" id="IPR006073">
    <property type="entry name" value="GTP-bd"/>
</dbReference>
<dbReference type="Pfam" id="PF01926">
    <property type="entry name" value="MMR_HSR1"/>
    <property type="match status" value="1"/>
</dbReference>
<dbReference type="SUPFAM" id="SSF52540">
    <property type="entry name" value="P-loop containing nucleoside triphosphate hydrolases"/>
    <property type="match status" value="1"/>
</dbReference>
<dbReference type="Gene3D" id="3.40.50.300">
    <property type="entry name" value="P-loop containing nucleotide triphosphate hydrolases"/>
    <property type="match status" value="1"/>
</dbReference>
<organism evidence="2 3">
    <name type="scientific">Aliikangiella coralliicola</name>
    <dbReference type="NCBI Taxonomy" id="2592383"/>
    <lineage>
        <taxon>Bacteria</taxon>
        <taxon>Pseudomonadati</taxon>
        <taxon>Pseudomonadota</taxon>
        <taxon>Gammaproteobacteria</taxon>
        <taxon>Oceanospirillales</taxon>
        <taxon>Pleioneaceae</taxon>
        <taxon>Aliikangiella</taxon>
    </lineage>
</organism>
<proteinExistence type="predicted"/>
<dbReference type="Pfam" id="PF11981">
    <property type="entry name" value="DUF3482"/>
    <property type="match status" value="1"/>
</dbReference>